<dbReference type="GO" id="GO:0055085">
    <property type="term" value="P:transmembrane transport"/>
    <property type="evidence" value="ECO:0007669"/>
    <property type="project" value="TreeGrafter"/>
</dbReference>
<feature type="transmembrane region" description="Helical" evidence="8">
    <location>
        <begin position="243"/>
        <end position="269"/>
    </location>
</feature>
<evidence type="ECO:0000256" key="4">
    <source>
        <dbReference type="ARBA" id="ARBA00022475"/>
    </source>
</evidence>
<name>A0A1C3H3W6_9GAMM</name>
<feature type="transmembrane region" description="Helical" evidence="8">
    <location>
        <begin position="155"/>
        <end position="180"/>
    </location>
</feature>
<reference evidence="10" key="1">
    <citation type="submission" date="2016-04" db="EMBL/GenBank/DDBJ databases">
        <authorList>
            <person name="Tagini F."/>
        </authorList>
    </citation>
    <scope>NUCLEOTIDE SEQUENCE [LARGE SCALE GENOMIC DNA]</scope>
    <source>
        <strain evidence="10">CHUV0807</strain>
    </source>
</reference>
<dbReference type="PANTHER" id="PTHR21716:SF53">
    <property type="entry name" value="PERMEASE PERM-RELATED"/>
    <property type="match status" value="1"/>
</dbReference>
<feature type="transmembrane region" description="Helical" evidence="8">
    <location>
        <begin position="310"/>
        <end position="341"/>
    </location>
</feature>
<comment type="similarity">
    <text evidence="2">Belongs to the autoinducer-2 exporter (AI-2E) (TC 2.A.86) family.</text>
</comment>
<protein>
    <submittedName>
        <fullName evidence="9">Putative permease PerM (= YfgO)</fullName>
    </submittedName>
</protein>
<keyword evidence="3" id="KW-0813">Transport</keyword>
<evidence type="ECO:0000256" key="6">
    <source>
        <dbReference type="ARBA" id="ARBA00022989"/>
    </source>
</evidence>
<keyword evidence="6 8" id="KW-1133">Transmembrane helix</keyword>
<dbReference type="Proteomes" id="UP000190837">
    <property type="component" value="Unassembled WGS sequence"/>
</dbReference>
<feature type="transmembrane region" description="Helical" evidence="8">
    <location>
        <begin position="71"/>
        <end position="96"/>
    </location>
</feature>
<evidence type="ECO:0000256" key="1">
    <source>
        <dbReference type="ARBA" id="ARBA00004651"/>
    </source>
</evidence>
<keyword evidence="4" id="KW-1003">Cell membrane</keyword>
<keyword evidence="5 8" id="KW-0812">Transmembrane</keyword>
<comment type="subcellular location">
    <subcellularLocation>
        <location evidence="1">Cell membrane</location>
        <topology evidence="1">Multi-pass membrane protein</topology>
    </subcellularLocation>
</comment>
<dbReference type="AlphaFoldDB" id="A0A1C3H3W6"/>
<organism evidence="9 10">
    <name type="scientific">Cardiobacterium hominis</name>
    <dbReference type="NCBI Taxonomy" id="2718"/>
    <lineage>
        <taxon>Bacteria</taxon>
        <taxon>Pseudomonadati</taxon>
        <taxon>Pseudomonadota</taxon>
        <taxon>Gammaproteobacteria</taxon>
        <taxon>Cardiobacteriales</taxon>
        <taxon>Cardiobacteriaceae</taxon>
        <taxon>Cardiobacterium</taxon>
    </lineage>
</organism>
<accession>A0A1C3H3W6</accession>
<evidence type="ECO:0000256" key="5">
    <source>
        <dbReference type="ARBA" id="ARBA00022692"/>
    </source>
</evidence>
<keyword evidence="7 8" id="KW-0472">Membrane</keyword>
<sequence>MHTPTTSLWAPFARFLANPSLVALVAFGISLIAIFYFLGEWLLPVIISIALAYLLEGIIGKLERIGVRRAVAVSLVFFLFIAAILYLTVVLLPAIIDQAKLLIGALPDYFQRVQEYILLLPHKFPTIFSESGVQSLLDSINGEIANFSKSLSGKLFYSVFVLIKALVYIILVPLLLFFFLKDKKLIMGWLGRFLPKRREIIQDVWYEVDIQIGNYIRGKISEILVVWILTFIPLHIFNLQYSLLLSFMVGLSVLIPYIGATIVTIPVLVVAYMQYGLSSDFYWVSGLYFAVQILDGNVIVPLIFSEAVNIHPVAIIIAVLIFGGLWGFWGIFFAIPLATVVKAVMEAWRRYQQKGGDEGEAETTA</sequence>
<evidence type="ECO:0000256" key="7">
    <source>
        <dbReference type="ARBA" id="ARBA00023136"/>
    </source>
</evidence>
<evidence type="ECO:0000256" key="2">
    <source>
        <dbReference type="ARBA" id="ARBA00009773"/>
    </source>
</evidence>
<dbReference type="PANTHER" id="PTHR21716">
    <property type="entry name" value="TRANSMEMBRANE PROTEIN"/>
    <property type="match status" value="1"/>
</dbReference>
<gene>
    <name evidence="9" type="ORF">CHUV0807_1095</name>
</gene>
<evidence type="ECO:0000256" key="3">
    <source>
        <dbReference type="ARBA" id="ARBA00022448"/>
    </source>
</evidence>
<evidence type="ECO:0000313" key="9">
    <source>
        <dbReference type="EMBL" id="SAM63246.1"/>
    </source>
</evidence>
<dbReference type="GO" id="GO:0005886">
    <property type="term" value="C:plasma membrane"/>
    <property type="evidence" value="ECO:0007669"/>
    <property type="project" value="UniProtKB-SubCell"/>
</dbReference>
<feature type="transmembrane region" description="Helical" evidence="8">
    <location>
        <begin position="220"/>
        <end position="237"/>
    </location>
</feature>
<evidence type="ECO:0000313" key="10">
    <source>
        <dbReference type="Proteomes" id="UP000190837"/>
    </source>
</evidence>
<feature type="transmembrane region" description="Helical" evidence="8">
    <location>
        <begin position="12"/>
        <end position="35"/>
    </location>
</feature>
<proteinExistence type="inferred from homology"/>
<feature type="transmembrane region" description="Helical" evidence="8">
    <location>
        <begin position="41"/>
        <end position="59"/>
    </location>
</feature>
<dbReference type="RefSeq" id="WP_079540302.1">
    <property type="nucleotide sequence ID" value="NZ_FKLO01000042.1"/>
</dbReference>
<evidence type="ECO:0000256" key="8">
    <source>
        <dbReference type="SAM" id="Phobius"/>
    </source>
</evidence>
<dbReference type="EMBL" id="FKLO01000042">
    <property type="protein sequence ID" value="SAM63246.1"/>
    <property type="molecule type" value="Genomic_DNA"/>
</dbReference>
<dbReference type="Pfam" id="PF01594">
    <property type="entry name" value="AI-2E_transport"/>
    <property type="match status" value="1"/>
</dbReference>
<dbReference type="InterPro" id="IPR002549">
    <property type="entry name" value="AI-2E-like"/>
</dbReference>
<feature type="transmembrane region" description="Helical" evidence="8">
    <location>
        <begin position="281"/>
        <end position="304"/>
    </location>
</feature>